<comment type="similarity">
    <text evidence="2">Belongs to the TorD/DmsD family. DmsD subfamily.</text>
</comment>
<comment type="function">
    <text evidence="2">Required for biogenesis/assembly of DMSO reductase, but not for the interaction of the DmsA signal peptide with the Tat system. May be part of a chaperone cascade complex that facilitates a folding-maturation pathway for the substrate protein.</text>
</comment>
<dbReference type="PANTHER" id="PTHR34227">
    <property type="entry name" value="CHAPERONE PROTEIN YCDY"/>
    <property type="match status" value="1"/>
</dbReference>
<dbReference type="Proteomes" id="UP001432017">
    <property type="component" value="Unassembled WGS sequence"/>
</dbReference>
<dbReference type="InterPro" id="IPR020945">
    <property type="entry name" value="DMSO/NO3_reduct_chaperone"/>
</dbReference>
<dbReference type="InterPro" id="IPR028611">
    <property type="entry name" value="DmsD_chaperone"/>
</dbReference>
<evidence type="ECO:0000313" key="4">
    <source>
        <dbReference type="Proteomes" id="UP001432017"/>
    </source>
</evidence>
<comment type="caution">
    <text evidence="3">The sequence shown here is derived from an EMBL/GenBank/DDBJ whole genome shotgun (WGS) entry which is preliminary data.</text>
</comment>
<organism evidence="3 4">
    <name type="scientific">Mannheimia indoligenes</name>
    <dbReference type="NCBI Taxonomy" id="3103145"/>
    <lineage>
        <taxon>Bacteria</taxon>
        <taxon>Pseudomonadati</taxon>
        <taxon>Pseudomonadota</taxon>
        <taxon>Gammaproteobacteria</taxon>
        <taxon>Pasteurellales</taxon>
        <taxon>Pasteurellaceae</taxon>
        <taxon>Mannheimia</taxon>
    </lineage>
</organism>
<keyword evidence="1 2" id="KW-0143">Chaperone</keyword>
<dbReference type="InterPro" id="IPR036411">
    <property type="entry name" value="TorD-like_sf"/>
</dbReference>
<dbReference type="RefSeq" id="WP_334253653.1">
    <property type="nucleotide sequence ID" value="NZ_JBAJJM010000002.1"/>
</dbReference>
<name>A0ABU7ZCU3_9PAST</name>
<dbReference type="Pfam" id="PF02613">
    <property type="entry name" value="Nitrate_red_del"/>
    <property type="match status" value="1"/>
</dbReference>
<evidence type="ECO:0000256" key="2">
    <source>
        <dbReference type="HAMAP-Rule" id="MF_00940"/>
    </source>
</evidence>
<dbReference type="NCBIfam" id="NF008632">
    <property type="entry name" value="PRK11621.1"/>
    <property type="match status" value="1"/>
</dbReference>
<evidence type="ECO:0000256" key="1">
    <source>
        <dbReference type="ARBA" id="ARBA00023186"/>
    </source>
</evidence>
<dbReference type="SUPFAM" id="SSF89155">
    <property type="entry name" value="TorD-like"/>
    <property type="match status" value="1"/>
</dbReference>
<dbReference type="InterPro" id="IPR026269">
    <property type="entry name" value="DmsD-type"/>
</dbReference>
<accession>A0ABU7ZCU3</accession>
<dbReference type="EMBL" id="JBAJJM010000002">
    <property type="protein sequence ID" value="MEG9475066.1"/>
    <property type="molecule type" value="Genomic_DNA"/>
</dbReference>
<dbReference type="Gene3D" id="1.10.3480.10">
    <property type="entry name" value="TorD-like"/>
    <property type="match status" value="1"/>
</dbReference>
<gene>
    <name evidence="2 3" type="primary">dmsD</name>
    <name evidence="3" type="ORF">V6W77_02115</name>
</gene>
<keyword evidence="4" id="KW-1185">Reference proteome</keyword>
<reference evidence="3" key="1">
    <citation type="submission" date="2023-12" db="EMBL/GenBank/DDBJ databases">
        <title>Mannheima indologenes sp. nov. proposed for Clade V organisms of Mannheimia.</title>
        <authorList>
            <person name="Christensen H."/>
        </authorList>
    </citation>
    <scope>NUCLEOTIDE SEQUENCE</scope>
    <source>
        <strain evidence="3">M14.4</strain>
    </source>
</reference>
<dbReference type="HAMAP" id="MF_00940">
    <property type="entry name" value="DmsD_chaperone"/>
    <property type="match status" value="1"/>
</dbReference>
<dbReference type="PIRSF" id="PIRSF004690">
    <property type="entry name" value="DmsD"/>
    <property type="match status" value="1"/>
</dbReference>
<dbReference type="PANTHER" id="PTHR34227:SF13">
    <property type="entry name" value="TAT PROOFREADING CHAPERONE DMSD-RELATED"/>
    <property type="match status" value="1"/>
</dbReference>
<proteinExistence type="inferred from homology"/>
<dbReference type="InterPro" id="IPR050289">
    <property type="entry name" value="TorD/DmsD_chaperones"/>
</dbReference>
<evidence type="ECO:0000313" key="3">
    <source>
        <dbReference type="EMBL" id="MEG9475066.1"/>
    </source>
</evidence>
<sequence length="201" mass="23386">MLSVYNQITQFGRILGSLFYAEPNSKQNQPLVALLQNGEWQAECGFLREHKRSEIQKNLQNATSEQLNEAYQTLFIGPNALPAPPWGSVYLDKESVLFGDSLLNLRTFLNDNQIAFSLNQNEPEDHIGLMLMLVAYLAEENPSLLKPFFAEHFLPWAYRFFELFNAENYPFYRGLGELTFELLKEWQKNLEIQPITLQLYR</sequence>
<protein>
    <recommendedName>
        <fullName evidence="2">Probable Tat proofreading chaperone DmsD</fullName>
    </recommendedName>
    <alternativeName>
        <fullName evidence="2">DMSO reductase maturation protein</fullName>
    </alternativeName>
    <alternativeName>
        <fullName evidence="2">Twin-arginine leader-binding protein DmsD</fullName>
    </alternativeName>
</protein>